<dbReference type="PANTHER" id="PTHR30154">
    <property type="entry name" value="LEUCINE-RESPONSIVE REGULATORY PROTEIN"/>
    <property type="match status" value="1"/>
</dbReference>
<feature type="domain" description="HTH asnC-type" evidence="4">
    <location>
        <begin position="4"/>
        <end position="65"/>
    </location>
</feature>
<evidence type="ECO:0000256" key="2">
    <source>
        <dbReference type="ARBA" id="ARBA00023125"/>
    </source>
</evidence>
<dbReference type="GO" id="GO:0005829">
    <property type="term" value="C:cytosol"/>
    <property type="evidence" value="ECO:0007669"/>
    <property type="project" value="TreeGrafter"/>
</dbReference>
<dbReference type="PROSITE" id="PS50956">
    <property type="entry name" value="HTH_ASNC_2"/>
    <property type="match status" value="1"/>
</dbReference>
<dbReference type="InterPro" id="IPR036388">
    <property type="entry name" value="WH-like_DNA-bd_sf"/>
</dbReference>
<dbReference type="InterPro" id="IPR036390">
    <property type="entry name" value="WH_DNA-bd_sf"/>
</dbReference>
<dbReference type="Proteomes" id="UP000027981">
    <property type="component" value="Chromosome"/>
</dbReference>
<dbReference type="Gene3D" id="1.10.10.10">
    <property type="entry name" value="Winged helix-like DNA-binding domain superfamily/Winged helix DNA-binding domain"/>
    <property type="match status" value="1"/>
</dbReference>
<dbReference type="InterPro" id="IPR011008">
    <property type="entry name" value="Dimeric_a/b-barrel"/>
</dbReference>
<protein>
    <recommendedName>
        <fullName evidence="4">HTH asnC-type domain-containing protein</fullName>
    </recommendedName>
</protein>
<dbReference type="InterPro" id="IPR019887">
    <property type="entry name" value="Tscrpt_reg_AsnC/Lrp_C"/>
</dbReference>
<dbReference type="RefSeq" id="WP_048164144.1">
    <property type="nucleotide sequence ID" value="NZ_CP006019.1"/>
</dbReference>
<dbReference type="Gene3D" id="3.30.70.920">
    <property type="match status" value="1"/>
</dbReference>
<dbReference type="GO" id="GO:0043565">
    <property type="term" value="F:sequence-specific DNA binding"/>
    <property type="evidence" value="ECO:0007669"/>
    <property type="project" value="InterPro"/>
</dbReference>
<dbReference type="InterPro" id="IPR000485">
    <property type="entry name" value="AsnC-type_HTH_dom"/>
</dbReference>
<dbReference type="PANTHER" id="PTHR30154:SF50">
    <property type="entry name" value="TRANSCRIPTIONAL REGULATOR, ASNC FAMILY"/>
    <property type="match status" value="1"/>
</dbReference>
<evidence type="ECO:0000259" key="4">
    <source>
        <dbReference type="PROSITE" id="PS50956"/>
    </source>
</evidence>
<dbReference type="SMART" id="SM00344">
    <property type="entry name" value="HTH_ASNC"/>
    <property type="match status" value="1"/>
</dbReference>
<dbReference type="EMBL" id="CP006019">
    <property type="protein sequence ID" value="AIF68620.1"/>
    <property type="molecule type" value="Genomic_DNA"/>
</dbReference>
<gene>
    <name evidence="5" type="ORF">PAP_00885</name>
</gene>
<dbReference type="OrthoDB" id="6762at2157"/>
<sequence>MPGIDEIDEAILKELRKNGRATLTELGQKLGLTPASIKNRMEKLKKLGAIKGYTAIVDPTFLDEFVQAIIEVEVTSEANLDKALVSLSMKDNVLSVYRKTGEYQILIRANFKSMKELKNFINMLAYNVFRANMRRYRVSIVLDQIKDSGVMVKRVPMKEERRYRRRR</sequence>
<dbReference type="PRINTS" id="PR00033">
    <property type="entry name" value="HTHASNC"/>
</dbReference>
<evidence type="ECO:0000256" key="3">
    <source>
        <dbReference type="ARBA" id="ARBA00023163"/>
    </source>
</evidence>
<dbReference type="InterPro" id="IPR019888">
    <property type="entry name" value="Tscrpt_reg_AsnC-like"/>
</dbReference>
<keyword evidence="1" id="KW-0805">Transcription regulation</keyword>
<evidence type="ECO:0000256" key="1">
    <source>
        <dbReference type="ARBA" id="ARBA00023015"/>
    </source>
</evidence>
<dbReference type="Pfam" id="PF01037">
    <property type="entry name" value="AsnC_trans_reg"/>
    <property type="match status" value="1"/>
</dbReference>
<accession>A0A075LPN2</accession>
<keyword evidence="6" id="KW-1185">Reference proteome</keyword>
<name>A0A075LPN2_9EURY</name>
<keyword evidence="3" id="KW-0804">Transcription</keyword>
<organism evidence="5 6">
    <name type="scientific">Palaeococcus pacificus DY20341</name>
    <dbReference type="NCBI Taxonomy" id="1343739"/>
    <lineage>
        <taxon>Archaea</taxon>
        <taxon>Methanobacteriati</taxon>
        <taxon>Methanobacteriota</taxon>
        <taxon>Thermococci</taxon>
        <taxon>Thermococcales</taxon>
        <taxon>Thermococcaceae</taxon>
        <taxon>Palaeococcus</taxon>
    </lineage>
</organism>
<dbReference type="AlphaFoldDB" id="A0A075LPN2"/>
<dbReference type="GO" id="GO:0043200">
    <property type="term" value="P:response to amino acid"/>
    <property type="evidence" value="ECO:0007669"/>
    <property type="project" value="TreeGrafter"/>
</dbReference>
<keyword evidence="2" id="KW-0238">DNA-binding</keyword>
<dbReference type="eggNOG" id="arCOG01580">
    <property type="taxonomic scope" value="Archaea"/>
</dbReference>
<evidence type="ECO:0000313" key="5">
    <source>
        <dbReference type="EMBL" id="AIF68620.1"/>
    </source>
</evidence>
<dbReference type="GeneID" id="24841312"/>
<dbReference type="STRING" id="1343739.PAP_00885"/>
<reference evidence="5 6" key="2">
    <citation type="journal article" date="2015" name="Genome Announc.">
        <title>Complete Genome Sequence of Hyperthermophilic Piezophilic Archaeon Palaeococcus pacificus DY20341T, Isolated from Deep-Sea Hydrothermal Sediments.</title>
        <authorList>
            <person name="Zeng X."/>
            <person name="Jebbar M."/>
            <person name="Shao Z."/>
        </authorList>
    </citation>
    <scope>NUCLEOTIDE SEQUENCE [LARGE SCALE GENOMIC DNA]</scope>
    <source>
        <strain evidence="5 6">DY20341</strain>
    </source>
</reference>
<dbReference type="Pfam" id="PF13404">
    <property type="entry name" value="HTH_AsnC-type"/>
    <property type="match status" value="1"/>
</dbReference>
<dbReference type="HOGENOM" id="CLU_091233_3_0_2"/>
<dbReference type="SUPFAM" id="SSF54909">
    <property type="entry name" value="Dimeric alpha+beta barrel"/>
    <property type="match status" value="1"/>
</dbReference>
<dbReference type="KEGG" id="ppac:PAP_00885"/>
<evidence type="ECO:0000313" key="6">
    <source>
        <dbReference type="Proteomes" id="UP000027981"/>
    </source>
</evidence>
<reference evidence="6" key="1">
    <citation type="submission" date="2013-06" db="EMBL/GenBank/DDBJ databases">
        <title>Complete Genome Sequence of Hyperthermophilic Palaeococcus pacificus DY20341T, Isolated from a Deep-Sea Hydrothermal Sediments.</title>
        <authorList>
            <person name="Zeng X."/>
            <person name="Shao Z."/>
        </authorList>
    </citation>
    <scope>NUCLEOTIDE SEQUENCE [LARGE SCALE GENOMIC DNA]</scope>
    <source>
        <strain evidence="6">DY20341</strain>
    </source>
</reference>
<proteinExistence type="predicted"/>
<dbReference type="SUPFAM" id="SSF46785">
    <property type="entry name" value="Winged helix' DNA-binding domain"/>
    <property type="match status" value="1"/>
</dbReference>